<dbReference type="EMBL" id="JACHJS010000001">
    <property type="protein sequence ID" value="MBB4966347.1"/>
    <property type="molecule type" value="Genomic_DNA"/>
</dbReference>
<protein>
    <submittedName>
        <fullName evidence="1">Uncharacterized protein</fullName>
    </submittedName>
</protein>
<dbReference type="AlphaFoldDB" id="A0A7W7WWU2"/>
<proteinExistence type="predicted"/>
<name>A0A7W7WWU2_9PSEU</name>
<evidence type="ECO:0000313" key="1">
    <source>
        <dbReference type="EMBL" id="MBB4966347.1"/>
    </source>
</evidence>
<dbReference type="RefSeq" id="WP_184670289.1">
    <property type="nucleotide sequence ID" value="NZ_BAABAI010000026.1"/>
</dbReference>
<dbReference type="Proteomes" id="UP000542674">
    <property type="component" value="Unassembled WGS sequence"/>
</dbReference>
<reference evidence="1 2" key="1">
    <citation type="submission" date="2020-08" db="EMBL/GenBank/DDBJ databases">
        <title>Sequencing the genomes of 1000 actinobacteria strains.</title>
        <authorList>
            <person name="Klenk H.-P."/>
        </authorList>
    </citation>
    <scope>NUCLEOTIDE SEQUENCE [LARGE SCALE GENOMIC DNA]</scope>
    <source>
        <strain evidence="1 2">DSM 45084</strain>
    </source>
</reference>
<evidence type="ECO:0000313" key="2">
    <source>
        <dbReference type="Proteomes" id="UP000542674"/>
    </source>
</evidence>
<keyword evidence="2" id="KW-1185">Reference proteome</keyword>
<comment type="caution">
    <text evidence="1">The sequence shown here is derived from an EMBL/GenBank/DDBJ whole genome shotgun (WGS) entry which is preliminary data.</text>
</comment>
<gene>
    <name evidence="1" type="ORF">F4559_003706</name>
</gene>
<accession>A0A7W7WWU2</accession>
<organism evidence="1 2">
    <name type="scientific">Saccharothrix violaceirubra</name>
    <dbReference type="NCBI Taxonomy" id="413306"/>
    <lineage>
        <taxon>Bacteria</taxon>
        <taxon>Bacillati</taxon>
        <taxon>Actinomycetota</taxon>
        <taxon>Actinomycetes</taxon>
        <taxon>Pseudonocardiales</taxon>
        <taxon>Pseudonocardiaceae</taxon>
        <taxon>Saccharothrix</taxon>
    </lineage>
</organism>
<sequence>MSHSTGVQSFSRPERFFPAGHTCAQYRVIGRFCECVHGHVLRLSTHRRKA</sequence>